<sequence>MLPDRTSRALSALDAFVRAPLSRVLDPGALANSPAAALALFRDVAATVPAYREFLAAHGVDPASVRTHDDFATLPLLTKEGYVRRYPVARRCRGGDLSRCDFIAVSSGSTGEPTFWPRFLDDELAVASRFEHVLHDSFEADRRRTLAVVCFPLGAWVGGMFTASCLRHLAVKGYPITTVTPGNQKPEVLRLVRALAPSFEQTVLLGYPPFLKDVVDAGIADGVPWREYHVKLVLAGEVFSEEWRTLMAERAGLTRPLHDSASLYGTADAGVLGNETPLSVCIRRFLASRPEGARSIFGEARLPTLVQYDPSSRWFEEHDGTLVFSADGGVPLVRYHLDDTGGVVPYATMIARVRDLGLDAEAEVRRAGDRGVRPLPFAYVFGRAHFAVSFYGANVFPETVSVALEQPQTRDFVTGKFVMEVKEDAARDRHLHVAVELAPGAEASDARVSAVADAIAAVLRRLDSEFARYVPPERQRPEVRLCPAGDPEWFPAGVKHRYARK</sequence>
<dbReference type="Gene3D" id="3.40.50.12780">
    <property type="entry name" value="N-terminal domain of ligase-like"/>
    <property type="match status" value="1"/>
</dbReference>
<gene>
    <name evidence="1" type="ORF">AMOR_21280</name>
</gene>
<dbReference type="RefSeq" id="WP_248360861.1">
    <property type="nucleotide sequence ID" value="NZ_AP025591.1"/>
</dbReference>
<keyword evidence="1" id="KW-0436">Ligase</keyword>
<name>A0ABM7WUI8_9BACT</name>
<organism evidence="1 2">
    <name type="scientific">Anaeromyxobacter oryzae</name>
    <dbReference type="NCBI Taxonomy" id="2918170"/>
    <lineage>
        <taxon>Bacteria</taxon>
        <taxon>Pseudomonadati</taxon>
        <taxon>Myxococcota</taxon>
        <taxon>Myxococcia</taxon>
        <taxon>Myxococcales</taxon>
        <taxon>Cystobacterineae</taxon>
        <taxon>Anaeromyxobacteraceae</taxon>
        <taxon>Anaeromyxobacter</taxon>
    </lineage>
</organism>
<evidence type="ECO:0000313" key="2">
    <source>
        <dbReference type="Proteomes" id="UP001162891"/>
    </source>
</evidence>
<dbReference type="GO" id="GO:0016874">
    <property type="term" value="F:ligase activity"/>
    <property type="evidence" value="ECO:0007669"/>
    <property type="project" value="UniProtKB-KW"/>
</dbReference>
<dbReference type="Proteomes" id="UP001162891">
    <property type="component" value="Chromosome"/>
</dbReference>
<dbReference type="PANTHER" id="PTHR43845">
    <property type="entry name" value="BLR5969 PROTEIN"/>
    <property type="match status" value="1"/>
</dbReference>
<dbReference type="EMBL" id="AP025591">
    <property type="protein sequence ID" value="BDG03132.1"/>
    <property type="molecule type" value="Genomic_DNA"/>
</dbReference>
<proteinExistence type="predicted"/>
<dbReference type="InterPro" id="IPR042099">
    <property type="entry name" value="ANL_N_sf"/>
</dbReference>
<accession>A0ABM7WUI8</accession>
<protein>
    <submittedName>
        <fullName evidence="1">Phenylacetate--CoA ligase</fullName>
    </submittedName>
</protein>
<dbReference type="SUPFAM" id="SSF56801">
    <property type="entry name" value="Acetyl-CoA synthetase-like"/>
    <property type="match status" value="1"/>
</dbReference>
<dbReference type="PANTHER" id="PTHR43845:SF1">
    <property type="entry name" value="BLR5969 PROTEIN"/>
    <property type="match status" value="1"/>
</dbReference>
<keyword evidence="2" id="KW-1185">Reference proteome</keyword>
<reference evidence="2" key="1">
    <citation type="journal article" date="2022" name="Int. J. Syst. Evol. Microbiol.">
        <title>Anaeromyxobacter oryzae sp. nov., Anaeromyxobacter diazotrophicus sp. nov. and Anaeromyxobacter paludicola sp. nov., isolated from paddy soils.</title>
        <authorList>
            <person name="Itoh H."/>
            <person name="Xu Z."/>
            <person name="Mise K."/>
            <person name="Masuda Y."/>
            <person name="Ushijima N."/>
            <person name="Hayakawa C."/>
            <person name="Shiratori Y."/>
            <person name="Senoo K."/>
        </authorList>
    </citation>
    <scope>NUCLEOTIDE SEQUENCE [LARGE SCALE GENOMIC DNA]</scope>
    <source>
        <strain evidence="2">Red232</strain>
    </source>
</reference>
<evidence type="ECO:0000313" key="1">
    <source>
        <dbReference type="EMBL" id="BDG03132.1"/>
    </source>
</evidence>